<dbReference type="Pfam" id="PF16197">
    <property type="entry name" value="KAsynt_C_assoc"/>
    <property type="match status" value="1"/>
</dbReference>
<dbReference type="InterPro" id="IPR020806">
    <property type="entry name" value="PKS_PP-bd"/>
</dbReference>
<dbReference type="CDD" id="cd00833">
    <property type="entry name" value="PKS"/>
    <property type="match status" value="1"/>
</dbReference>
<evidence type="ECO:0000259" key="6">
    <source>
        <dbReference type="PROSITE" id="PS52004"/>
    </source>
</evidence>
<dbReference type="Gene3D" id="3.10.129.110">
    <property type="entry name" value="Polyketide synthase dehydratase"/>
    <property type="match status" value="1"/>
</dbReference>
<dbReference type="InterPro" id="IPR018201">
    <property type="entry name" value="Ketoacyl_synth_AS"/>
</dbReference>
<gene>
    <name evidence="8" type="ORF">POL68_06800</name>
</gene>
<dbReference type="InterPro" id="IPR036736">
    <property type="entry name" value="ACP-like_sf"/>
</dbReference>
<dbReference type="InterPro" id="IPR057326">
    <property type="entry name" value="KR_dom"/>
</dbReference>
<dbReference type="EMBL" id="JAQNDM010000002">
    <property type="protein sequence ID" value="MDC0708173.1"/>
    <property type="molecule type" value="Genomic_DNA"/>
</dbReference>
<dbReference type="Proteomes" id="UP001221838">
    <property type="component" value="Unassembled WGS sequence"/>
</dbReference>
<dbReference type="Pfam" id="PF00550">
    <property type="entry name" value="PP-binding"/>
    <property type="match status" value="1"/>
</dbReference>
<feature type="domain" description="PKS/mFAS DH" evidence="7">
    <location>
        <begin position="925"/>
        <end position="1215"/>
    </location>
</feature>
<evidence type="ECO:0000313" key="9">
    <source>
        <dbReference type="Proteomes" id="UP001221838"/>
    </source>
</evidence>
<reference evidence="8 9" key="1">
    <citation type="submission" date="2022-11" db="EMBL/GenBank/DDBJ databases">
        <title>Minimal conservation of predation-associated metabolite biosynthetic gene clusters underscores biosynthetic potential of Myxococcota including descriptions for ten novel species: Archangium lansinium sp. nov., Myxococcus landrumus sp. nov., Nannocystis bai.</title>
        <authorList>
            <person name="Ahearne A."/>
            <person name="Stevens C."/>
            <person name="Dowd S."/>
        </authorList>
    </citation>
    <scope>NUCLEOTIDE SEQUENCE [LARGE SCALE GENOMIC DNA]</scope>
    <source>
        <strain evidence="8 9">NCWAL01</strain>
    </source>
</reference>
<dbReference type="SMART" id="SM00827">
    <property type="entry name" value="PKS_AT"/>
    <property type="match status" value="1"/>
</dbReference>
<dbReference type="InterPro" id="IPR049551">
    <property type="entry name" value="PKS_DH_C"/>
</dbReference>
<accession>A0ABT5D3C2</accession>
<dbReference type="InterPro" id="IPR020841">
    <property type="entry name" value="PKS_Beta-ketoAc_synthase_dom"/>
</dbReference>
<dbReference type="InterPro" id="IPR016039">
    <property type="entry name" value="Thiolase-like"/>
</dbReference>
<dbReference type="SMART" id="SM00822">
    <property type="entry name" value="PKS_KR"/>
    <property type="match status" value="1"/>
</dbReference>
<feature type="active site" description="Proton acceptor; for dehydratase activity" evidence="4">
    <location>
        <position position="957"/>
    </location>
</feature>
<dbReference type="InterPro" id="IPR049900">
    <property type="entry name" value="PKS_mFAS_DH"/>
</dbReference>
<name>A0ABT5D3C2_9BACT</name>
<dbReference type="SUPFAM" id="SSF52151">
    <property type="entry name" value="FabD/lysophospholipase-like"/>
    <property type="match status" value="1"/>
</dbReference>
<dbReference type="SMART" id="SM00826">
    <property type="entry name" value="PKS_DH"/>
    <property type="match status" value="1"/>
</dbReference>
<keyword evidence="9" id="KW-1185">Reference proteome</keyword>
<feature type="domain" description="Ketosynthase family 3 (KS3)" evidence="6">
    <location>
        <begin position="32"/>
        <end position="455"/>
    </location>
</feature>
<dbReference type="InterPro" id="IPR049490">
    <property type="entry name" value="C883_1060-like_KR_N"/>
</dbReference>
<protein>
    <submittedName>
        <fullName evidence="8">Type I polyketide synthase</fullName>
    </submittedName>
</protein>
<dbReference type="InterPro" id="IPR014043">
    <property type="entry name" value="Acyl_transferase_dom"/>
</dbReference>
<dbReference type="InterPro" id="IPR050091">
    <property type="entry name" value="PKS_NRPS_Biosynth_Enz"/>
</dbReference>
<comment type="caution">
    <text evidence="8">The sequence shown here is derived from an EMBL/GenBank/DDBJ whole genome shotgun (WGS) entry which is preliminary data.</text>
</comment>
<dbReference type="Gene3D" id="3.40.366.10">
    <property type="entry name" value="Malonyl-Coenzyme A Acyl Carrier Protein, domain 2"/>
    <property type="match status" value="1"/>
</dbReference>
<dbReference type="PROSITE" id="PS00606">
    <property type="entry name" value="KS3_1"/>
    <property type="match status" value="1"/>
</dbReference>
<dbReference type="PANTHER" id="PTHR43775:SF37">
    <property type="entry name" value="SI:DKEY-61P9.11"/>
    <property type="match status" value="1"/>
</dbReference>
<feature type="region of interest" description="C-terminal hotdog fold" evidence="4">
    <location>
        <begin position="1064"/>
        <end position="1215"/>
    </location>
</feature>
<feature type="active site" description="Proton donor; for dehydratase activity" evidence="4">
    <location>
        <position position="1125"/>
    </location>
</feature>
<dbReference type="InterPro" id="IPR042104">
    <property type="entry name" value="PKS_dehydratase_sf"/>
</dbReference>
<dbReference type="PANTHER" id="PTHR43775">
    <property type="entry name" value="FATTY ACID SYNTHASE"/>
    <property type="match status" value="1"/>
</dbReference>
<evidence type="ECO:0000256" key="3">
    <source>
        <dbReference type="ARBA" id="ARBA00022679"/>
    </source>
</evidence>
<dbReference type="InterPro" id="IPR036291">
    <property type="entry name" value="NAD(P)-bd_dom_sf"/>
</dbReference>
<evidence type="ECO:0000259" key="5">
    <source>
        <dbReference type="PROSITE" id="PS50075"/>
    </source>
</evidence>
<keyword evidence="3" id="KW-0808">Transferase</keyword>
<dbReference type="InterPro" id="IPR016036">
    <property type="entry name" value="Malonyl_transacylase_ACP-bd"/>
</dbReference>
<dbReference type="Gene3D" id="3.30.70.3290">
    <property type="match status" value="1"/>
</dbReference>
<keyword evidence="1" id="KW-0596">Phosphopantetheine</keyword>
<dbReference type="PROSITE" id="PS50075">
    <property type="entry name" value="CARRIER"/>
    <property type="match status" value="1"/>
</dbReference>
<dbReference type="InterPro" id="IPR016035">
    <property type="entry name" value="Acyl_Trfase/lysoPLipase"/>
</dbReference>
<dbReference type="SMART" id="SM00823">
    <property type="entry name" value="PKS_PP"/>
    <property type="match status" value="1"/>
</dbReference>
<dbReference type="InterPro" id="IPR020807">
    <property type="entry name" value="PKS_DH"/>
</dbReference>
<dbReference type="InterPro" id="IPR009081">
    <property type="entry name" value="PP-bd_ACP"/>
</dbReference>
<dbReference type="Gene3D" id="3.40.50.720">
    <property type="entry name" value="NAD(P)-binding Rossmann-like Domain"/>
    <property type="match status" value="1"/>
</dbReference>
<evidence type="ECO:0000259" key="7">
    <source>
        <dbReference type="PROSITE" id="PS52019"/>
    </source>
</evidence>
<feature type="region of interest" description="N-terminal hotdog fold" evidence="4">
    <location>
        <begin position="925"/>
        <end position="1050"/>
    </location>
</feature>
<dbReference type="PROSITE" id="PS52004">
    <property type="entry name" value="KS3_2"/>
    <property type="match status" value="1"/>
</dbReference>
<dbReference type="InterPro" id="IPR014030">
    <property type="entry name" value="Ketoacyl_synth_N"/>
</dbReference>
<organism evidence="8 9">
    <name type="scientific">Stigmatella ashevillensis</name>
    <dbReference type="NCBI Taxonomy" id="2995309"/>
    <lineage>
        <taxon>Bacteria</taxon>
        <taxon>Pseudomonadati</taxon>
        <taxon>Myxococcota</taxon>
        <taxon>Myxococcia</taxon>
        <taxon>Myxococcales</taxon>
        <taxon>Cystobacterineae</taxon>
        <taxon>Archangiaceae</taxon>
        <taxon>Stigmatella</taxon>
    </lineage>
</organism>
<evidence type="ECO:0000256" key="4">
    <source>
        <dbReference type="PROSITE-ProRule" id="PRU01363"/>
    </source>
</evidence>
<dbReference type="SMART" id="SM00825">
    <property type="entry name" value="PKS_KS"/>
    <property type="match status" value="1"/>
</dbReference>
<sequence>MAKLSTRLSEMPPVKLAYLASQLRAKKEILAAEPIAVIGMSCRFPGGGERPETFWEFLKDAGDATREVPRERWDIDEIYDPTPGIRGKVYTRRGAFIEDVDLFDPGFFGIPPRDAKDMDPQQRLLHEECWRALERAGIPPGGLVGSRTGVFVGLMHNDYNVLGITSGVEMFAASLNYPSMAAGRIAHTLGFQGPALTVDTACSSSAVCIHLACQSLRNDESDLALAGGVSLSLSPITMMFGCENRMLSVDGRCKTFDASADGFARGEGCGVVVLKRLSDALAKGDPILGVIRGSAVNHDGRSSGLMVPNGRAQERVIRMALDGCGVEPHQVSYVEAHGTGTALGDPIEMGAIRSVFGRKTPRSEPLLVGSVKTNIGHLEAAAGVSGLIKVILSLQNEAIPAHLNFERPNPNIRWDDLPVSIPTSIRPWPRGEKRRIAGISSFGFSGTNAHLIVEEAPLTARAPVEKERPIHVLTMSAKTEASLEALVEAHERTLPGDDASLGDWCYTANVGRSHFEHRLAVSGATSASLRMGLARLRAEKARPDREPRQGTESPKPVFLFTGQGALHPGVGKELYETQPAFRAALQRCSSVLESKLGLPLEDLLFGEDAQALLEDTRNAQPVLVALEYALAELWASWGVVPGAVVGHSLGEYAAAAVAGVMGIEDVLGLCVERAQLMSAAPGEGAMLAITASQEVTAQAIAPYSGVVSVAAINGPEDMVVSGSKSALEALKGELDQRGIHCKFLRVPHGFHSPLMDPVLGPFAEALKGIKLSVPSIPFVSTLEGRLVTEQLTQPEYWCRHLREPVHFAQGMGFLREQGHRTFLELGPAPILAGIGRRLFPDAEELCWLPSLRPSEGETAQMLSSLSALYVRGFEVDWSAFDAPFERRPRDLPTYPFQRERYWIEARNTGSLQYMTERGTSKDAAHPLAGVALALAGSKETRFAARLSTREPAFIAEHRILGMTVLPAACYVEMALGAIYHANPKERPIELKAIELERPLVFTEAEICEVQTVLTPEEANARFEIYAQGPGSERRWDRLAQGRIEEGRERAGRINLEAELFARFPQQGSVTALYEMMDRSGLEYGPSFRAIHELRFGENSCLAHVKLPDSLIMGLDSYRLHPLILDACFQAVAAVFMEEDSQVKGERRQRMPVAIERLRWFKKAGSSVWVHVQRNGRSSVSAEVLSANLRILGEDGEVIAEVDGLLLKQVDRNAFKASLADSTRELLFELAWREQRASWERDRVVSPPGHWLVFADSGGVAERLKELVLQHAKTCVTVSPGEGYEKLGRDHYRLDPGDPAGFSRLLQDLSEGGVAPAAVAYLWGLDERSAAELSTEDLAGVTARSTAGALHLVQAMARVAWGQRPALWMVTRGAVAAVPADAVEGISQTPIWGLGRAAAIEHPELGCRLADLDGDEDAPARLFQLMAEPPEENMMALRGGRLLGARLVRPDKAVGRSSPVRIRDDGTYLVTGGMGALGLATAEWLVEEGARQLVLVGRGEPGEAVKARINALTVRGCDVTVARADVSRREDVQRLLEGISARESQLLGIFHIAGVLDDGVFMLQSRERIARVFAPKVLGAWNLHLATAQLPLDLFVMYSSAASLVGVAGQANYVAANSFLDALASHRSRRGLPALSVNWGRWSGEGMAAKTTAKGSTPGVDSSSLPPRRAFQILGDLLMLDVVQMGVVSMGVASVDSALSPGHGPLFSELMMREQARSSSVARMHELLGELKSADSVRRRGLLTHYVQGRMAPLLGFAPDHEVFQKKVSLNEMGLDSLRAVELKNRIGRELGVDLPMARFIDGTNLEGIVEALHSQLELNELLARPPSAAVEIEELTL</sequence>
<dbReference type="Pfam" id="PF00698">
    <property type="entry name" value="Acyl_transf_1"/>
    <property type="match status" value="1"/>
</dbReference>
<dbReference type="InterPro" id="IPR001227">
    <property type="entry name" value="Ac_transferase_dom_sf"/>
</dbReference>
<dbReference type="Pfam" id="PF14765">
    <property type="entry name" value="PS-DH"/>
    <property type="match status" value="1"/>
</dbReference>
<dbReference type="Gene3D" id="3.40.47.10">
    <property type="match status" value="1"/>
</dbReference>
<dbReference type="RefSeq" id="WP_272135747.1">
    <property type="nucleotide sequence ID" value="NZ_JAQNDM010000002.1"/>
</dbReference>
<dbReference type="Pfam" id="PF00109">
    <property type="entry name" value="ketoacyl-synt"/>
    <property type="match status" value="1"/>
</dbReference>
<dbReference type="SUPFAM" id="SSF55048">
    <property type="entry name" value="Probable ACP-binding domain of malonyl-CoA ACP transacylase"/>
    <property type="match status" value="1"/>
</dbReference>
<dbReference type="Pfam" id="PF21394">
    <property type="entry name" value="Beta-ketacyl_N"/>
    <property type="match status" value="1"/>
</dbReference>
<dbReference type="CDD" id="cd08955">
    <property type="entry name" value="KR_2_FAS_SDR_x"/>
    <property type="match status" value="1"/>
</dbReference>
<dbReference type="InterPro" id="IPR032821">
    <property type="entry name" value="PKS_assoc"/>
</dbReference>
<proteinExistence type="predicted"/>
<evidence type="ECO:0000256" key="1">
    <source>
        <dbReference type="ARBA" id="ARBA00022450"/>
    </source>
</evidence>
<dbReference type="Pfam" id="PF02801">
    <property type="entry name" value="Ketoacyl-synt_C"/>
    <property type="match status" value="1"/>
</dbReference>
<feature type="domain" description="Carrier" evidence="5">
    <location>
        <begin position="1740"/>
        <end position="1816"/>
    </location>
</feature>
<dbReference type="InterPro" id="IPR049552">
    <property type="entry name" value="PKS_DH_N"/>
</dbReference>
<dbReference type="SUPFAM" id="SSF47336">
    <property type="entry name" value="ACP-like"/>
    <property type="match status" value="1"/>
</dbReference>
<dbReference type="Gene3D" id="1.10.1200.10">
    <property type="entry name" value="ACP-like"/>
    <property type="match status" value="1"/>
</dbReference>
<evidence type="ECO:0000256" key="2">
    <source>
        <dbReference type="ARBA" id="ARBA00022553"/>
    </source>
</evidence>
<dbReference type="PROSITE" id="PS52019">
    <property type="entry name" value="PKS_MFAS_DH"/>
    <property type="match status" value="1"/>
</dbReference>
<dbReference type="SUPFAM" id="SSF51735">
    <property type="entry name" value="NAD(P)-binding Rossmann-fold domains"/>
    <property type="match status" value="2"/>
</dbReference>
<dbReference type="Pfam" id="PF08659">
    <property type="entry name" value="KR"/>
    <property type="match status" value="1"/>
</dbReference>
<keyword evidence="2" id="KW-0597">Phosphoprotein</keyword>
<evidence type="ECO:0000313" key="8">
    <source>
        <dbReference type="EMBL" id="MDC0708173.1"/>
    </source>
</evidence>
<dbReference type="InterPro" id="IPR013968">
    <property type="entry name" value="PKS_KR"/>
</dbReference>
<dbReference type="InterPro" id="IPR014031">
    <property type="entry name" value="Ketoacyl_synth_C"/>
</dbReference>
<dbReference type="Pfam" id="PF21089">
    <property type="entry name" value="PKS_DH_N"/>
    <property type="match status" value="1"/>
</dbReference>
<dbReference type="SUPFAM" id="SSF53901">
    <property type="entry name" value="Thiolase-like"/>
    <property type="match status" value="1"/>
</dbReference>